<feature type="transmembrane region" description="Helical" evidence="6">
    <location>
        <begin position="203"/>
        <end position="219"/>
    </location>
</feature>
<protein>
    <submittedName>
        <fullName evidence="7">Lysoplasmalogenase</fullName>
    </submittedName>
</protein>
<dbReference type="EMBL" id="JAACJS010000012">
    <property type="protein sequence ID" value="NCI50151.1"/>
    <property type="molecule type" value="Genomic_DNA"/>
</dbReference>
<dbReference type="PANTHER" id="PTHR31885:SF6">
    <property type="entry name" value="GH04784P"/>
    <property type="match status" value="1"/>
</dbReference>
<evidence type="ECO:0000256" key="3">
    <source>
        <dbReference type="ARBA" id="ARBA00022692"/>
    </source>
</evidence>
<dbReference type="PANTHER" id="PTHR31885">
    <property type="entry name" value="GH04784P"/>
    <property type="match status" value="1"/>
</dbReference>
<evidence type="ECO:0000256" key="4">
    <source>
        <dbReference type="ARBA" id="ARBA00022989"/>
    </source>
</evidence>
<organism evidence="7 8">
    <name type="scientific">Sediminibacterium roseum</name>
    <dbReference type="NCBI Taxonomy" id="1978412"/>
    <lineage>
        <taxon>Bacteria</taxon>
        <taxon>Pseudomonadati</taxon>
        <taxon>Bacteroidota</taxon>
        <taxon>Chitinophagia</taxon>
        <taxon>Chitinophagales</taxon>
        <taxon>Chitinophagaceae</taxon>
        <taxon>Sediminibacterium</taxon>
    </lineage>
</organism>
<reference evidence="7 8" key="1">
    <citation type="submission" date="2020-01" db="EMBL/GenBank/DDBJ databases">
        <title>Genome analysis.</title>
        <authorList>
            <person name="Wu S."/>
            <person name="Wang G."/>
        </authorList>
    </citation>
    <scope>NUCLEOTIDE SEQUENCE [LARGE SCALE GENOMIC DNA]</scope>
    <source>
        <strain evidence="7 8">SYL130</strain>
    </source>
</reference>
<evidence type="ECO:0000313" key="7">
    <source>
        <dbReference type="EMBL" id="NCI50151.1"/>
    </source>
</evidence>
<evidence type="ECO:0000256" key="1">
    <source>
        <dbReference type="ARBA" id="ARBA00004141"/>
    </source>
</evidence>
<dbReference type="Pfam" id="PF07947">
    <property type="entry name" value="YhhN"/>
    <property type="match status" value="1"/>
</dbReference>
<evidence type="ECO:0000256" key="6">
    <source>
        <dbReference type="SAM" id="Phobius"/>
    </source>
</evidence>
<comment type="caution">
    <text evidence="7">The sequence shown here is derived from an EMBL/GenBank/DDBJ whole genome shotgun (WGS) entry which is preliminary data.</text>
</comment>
<feature type="transmembrane region" description="Helical" evidence="6">
    <location>
        <begin position="85"/>
        <end position="106"/>
    </location>
</feature>
<evidence type="ECO:0000313" key="8">
    <source>
        <dbReference type="Proteomes" id="UP000753802"/>
    </source>
</evidence>
<feature type="transmembrane region" description="Helical" evidence="6">
    <location>
        <begin position="9"/>
        <end position="26"/>
    </location>
</feature>
<dbReference type="RefSeq" id="WP_161818459.1">
    <property type="nucleotide sequence ID" value="NZ_JAACJS010000012.1"/>
</dbReference>
<accession>A0ABW9ZZ45</accession>
<proteinExistence type="inferred from homology"/>
<keyword evidence="5 6" id="KW-0472">Membrane</keyword>
<comment type="similarity">
    <text evidence="2">Belongs to the TMEM86 family.</text>
</comment>
<keyword evidence="4 6" id="KW-1133">Transmembrane helix</keyword>
<dbReference type="InterPro" id="IPR012506">
    <property type="entry name" value="TMEM86B-like"/>
</dbReference>
<feature type="transmembrane region" description="Helical" evidence="6">
    <location>
        <begin position="143"/>
        <end position="163"/>
    </location>
</feature>
<feature type="transmembrane region" description="Helical" evidence="6">
    <location>
        <begin position="60"/>
        <end position="79"/>
    </location>
</feature>
<keyword evidence="8" id="KW-1185">Reference proteome</keyword>
<feature type="transmembrane region" description="Helical" evidence="6">
    <location>
        <begin position="113"/>
        <end position="131"/>
    </location>
</feature>
<evidence type="ECO:0000256" key="5">
    <source>
        <dbReference type="ARBA" id="ARBA00023136"/>
    </source>
</evidence>
<comment type="subcellular location">
    <subcellularLocation>
        <location evidence="1">Membrane</location>
        <topology evidence="1">Multi-pass membrane protein</topology>
    </subcellularLocation>
</comment>
<name>A0ABW9ZZ45_9BACT</name>
<evidence type="ECO:0000256" key="2">
    <source>
        <dbReference type="ARBA" id="ARBA00007375"/>
    </source>
</evidence>
<gene>
    <name evidence="7" type="ORF">GWC95_09470</name>
</gene>
<feature type="transmembrane region" description="Helical" evidence="6">
    <location>
        <begin position="175"/>
        <end position="197"/>
    </location>
</feature>
<dbReference type="Proteomes" id="UP000753802">
    <property type="component" value="Unassembled WGS sequence"/>
</dbReference>
<keyword evidence="3 6" id="KW-0812">Transmembrane</keyword>
<sequence>MQAFFNKRILTIYWLVLLVHLVFQYFVLPYRAVTKPMLVPLLLTYLLLKDDNIGKPAGKFLFYIGLFLAFFGDVFLILINDTFFLAGMVAFMLMNLFYSISFLCLSPFRLSKSLPFFVSLVLLSSLAIWIYNGLAEGMGDYRMPVTIYLFSLIFLVGFAINVTNNERHRKTALRFLVPGTVIFMMENILVAVNLFMLDKDKDVYIAIMFTYGLAQYLIVKGMRQAYLPTNVGGNGTPA</sequence>